<name>A0AB39AJY7_9CAUD</name>
<reference evidence="1" key="1">
    <citation type="submission" date="2024-06" db="EMBL/GenBank/DDBJ databases">
        <authorList>
            <person name="Yang R."/>
        </authorList>
    </citation>
    <scope>NUCLEOTIDE SEQUENCE</scope>
</reference>
<proteinExistence type="predicted"/>
<evidence type="ECO:0000313" key="1">
    <source>
        <dbReference type="EMBL" id="XDG30960.1"/>
    </source>
</evidence>
<protein>
    <submittedName>
        <fullName evidence="1">Uncharacterized protein</fullName>
    </submittedName>
</protein>
<dbReference type="EMBL" id="PP934186">
    <property type="protein sequence ID" value="XDG30960.1"/>
    <property type="molecule type" value="Genomic_DNA"/>
</dbReference>
<organism evidence="1">
    <name type="scientific">Vibrio phage P018-4</name>
    <dbReference type="NCBI Taxonomy" id="3229728"/>
    <lineage>
        <taxon>Viruses</taxon>
        <taxon>Duplodnaviria</taxon>
        <taxon>Heunggongvirae</taxon>
        <taxon>Uroviricota</taxon>
        <taxon>Caudoviricetes</taxon>
    </lineage>
</organism>
<accession>A0AB39AJY7</accession>
<sequence>MKPLGRKYYKDKSGGKHHIRVDGKYECWWDEVCQPNKALEKRRVQQEIGEGEELYYALIEDDLDDECGGWENR</sequence>